<dbReference type="EC" id="2.3.2.27" evidence="2"/>
<dbReference type="EMBL" id="JBDFQZ010000007">
    <property type="protein sequence ID" value="KAK9705896.1"/>
    <property type="molecule type" value="Genomic_DNA"/>
</dbReference>
<keyword evidence="9" id="KW-1185">Reference proteome</keyword>
<evidence type="ECO:0000313" key="8">
    <source>
        <dbReference type="EMBL" id="KAK9705896.1"/>
    </source>
</evidence>
<dbReference type="InterPro" id="IPR001841">
    <property type="entry name" value="Znf_RING"/>
</dbReference>
<feature type="domain" description="RING-type" evidence="7">
    <location>
        <begin position="61"/>
        <end position="106"/>
    </location>
</feature>
<evidence type="ECO:0000259" key="7">
    <source>
        <dbReference type="PROSITE" id="PS50089"/>
    </source>
</evidence>
<gene>
    <name evidence="8" type="ORF">RND81_07G090500</name>
</gene>
<dbReference type="Pfam" id="PF13639">
    <property type="entry name" value="zf-RING_2"/>
    <property type="match status" value="1"/>
</dbReference>
<dbReference type="GO" id="GO:0061630">
    <property type="term" value="F:ubiquitin protein ligase activity"/>
    <property type="evidence" value="ECO:0007669"/>
    <property type="project" value="UniProtKB-EC"/>
</dbReference>
<dbReference type="GO" id="GO:0008270">
    <property type="term" value="F:zinc ion binding"/>
    <property type="evidence" value="ECO:0007669"/>
    <property type="project" value="UniProtKB-KW"/>
</dbReference>
<evidence type="ECO:0000256" key="5">
    <source>
        <dbReference type="ARBA" id="ARBA00022833"/>
    </source>
</evidence>
<comment type="caution">
    <text evidence="8">The sequence shown here is derived from an EMBL/GenBank/DDBJ whole genome shotgun (WGS) entry which is preliminary data.</text>
</comment>
<dbReference type="Proteomes" id="UP001443914">
    <property type="component" value="Unassembled WGS sequence"/>
</dbReference>
<organism evidence="8 9">
    <name type="scientific">Saponaria officinalis</name>
    <name type="common">Common soapwort</name>
    <name type="synonym">Lychnis saponaria</name>
    <dbReference type="NCBI Taxonomy" id="3572"/>
    <lineage>
        <taxon>Eukaryota</taxon>
        <taxon>Viridiplantae</taxon>
        <taxon>Streptophyta</taxon>
        <taxon>Embryophyta</taxon>
        <taxon>Tracheophyta</taxon>
        <taxon>Spermatophyta</taxon>
        <taxon>Magnoliopsida</taxon>
        <taxon>eudicotyledons</taxon>
        <taxon>Gunneridae</taxon>
        <taxon>Pentapetalae</taxon>
        <taxon>Caryophyllales</taxon>
        <taxon>Caryophyllaceae</taxon>
        <taxon>Caryophylleae</taxon>
        <taxon>Saponaria</taxon>
    </lineage>
</organism>
<keyword evidence="5" id="KW-0862">Zinc</keyword>
<proteinExistence type="predicted"/>
<name>A0AAW1JTA8_SAPOF</name>
<dbReference type="SMART" id="SM00184">
    <property type="entry name" value="RING"/>
    <property type="match status" value="1"/>
</dbReference>
<protein>
    <recommendedName>
        <fullName evidence="2">RING-type E3 ubiquitin transferase</fullName>
        <ecNumber evidence="2">2.3.2.27</ecNumber>
    </recommendedName>
</protein>
<keyword evidence="4 6" id="KW-0863">Zinc-finger</keyword>
<evidence type="ECO:0000256" key="4">
    <source>
        <dbReference type="ARBA" id="ARBA00022771"/>
    </source>
</evidence>
<dbReference type="InterPro" id="IPR013083">
    <property type="entry name" value="Znf_RING/FYVE/PHD"/>
</dbReference>
<dbReference type="PANTHER" id="PTHR15710">
    <property type="entry name" value="E3 UBIQUITIN-PROTEIN LIGASE PRAJA"/>
    <property type="match status" value="1"/>
</dbReference>
<dbReference type="PANTHER" id="PTHR15710:SF74">
    <property type="entry name" value="RING-TYPE E3 UBIQUITIN TRANSFERASE-RELATED"/>
    <property type="match status" value="1"/>
</dbReference>
<evidence type="ECO:0000256" key="3">
    <source>
        <dbReference type="ARBA" id="ARBA00022723"/>
    </source>
</evidence>
<keyword evidence="3" id="KW-0479">Metal-binding</keyword>
<comment type="catalytic activity">
    <reaction evidence="1">
        <text>S-ubiquitinyl-[E2 ubiquitin-conjugating enzyme]-L-cysteine + [acceptor protein]-L-lysine = [E2 ubiquitin-conjugating enzyme]-L-cysteine + N(6)-ubiquitinyl-[acceptor protein]-L-lysine.</text>
        <dbReference type="EC" id="2.3.2.27"/>
    </reaction>
</comment>
<accession>A0AAW1JTA8</accession>
<reference evidence="8" key="1">
    <citation type="submission" date="2024-03" db="EMBL/GenBank/DDBJ databases">
        <title>WGS assembly of Saponaria officinalis var. Norfolk2.</title>
        <authorList>
            <person name="Jenkins J."/>
            <person name="Shu S."/>
            <person name="Grimwood J."/>
            <person name="Barry K."/>
            <person name="Goodstein D."/>
            <person name="Schmutz J."/>
            <person name="Leebens-Mack J."/>
            <person name="Osbourn A."/>
        </authorList>
    </citation>
    <scope>NUCLEOTIDE SEQUENCE [LARGE SCALE GENOMIC DNA]</scope>
    <source>
        <strain evidence="8">JIC</strain>
    </source>
</reference>
<evidence type="ECO:0000313" key="9">
    <source>
        <dbReference type="Proteomes" id="UP001443914"/>
    </source>
</evidence>
<sequence length="120" mass="13017">MSISNSNVNVLFDLDEALASSNTTPPITSKTTSFSSSSTISSVRLLLDDLPTVSVAGDCVCCVCMEGFKYTHDHHGGKQLPCGHVYHHDCIFTWLSSSTLSCPICRYSITYGDNTNFVVN</sequence>
<dbReference type="PROSITE" id="PS50089">
    <property type="entry name" value="ZF_RING_2"/>
    <property type="match status" value="1"/>
</dbReference>
<dbReference type="AlphaFoldDB" id="A0AAW1JTA8"/>
<evidence type="ECO:0000256" key="2">
    <source>
        <dbReference type="ARBA" id="ARBA00012483"/>
    </source>
</evidence>
<evidence type="ECO:0000256" key="6">
    <source>
        <dbReference type="PROSITE-ProRule" id="PRU00175"/>
    </source>
</evidence>
<evidence type="ECO:0000256" key="1">
    <source>
        <dbReference type="ARBA" id="ARBA00000900"/>
    </source>
</evidence>
<dbReference type="SUPFAM" id="SSF57850">
    <property type="entry name" value="RING/U-box"/>
    <property type="match status" value="1"/>
</dbReference>
<dbReference type="Gene3D" id="3.30.40.10">
    <property type="entry name" value="Zinc/RING finger domain, C3HC4 (zinc finger)"/>
    <property type="match status" value="1"/>
</dbReference>